<dbReference type="Proteomes" id="UP001187682">
    <property type="component" value="Unassembled WGS sequence"/>
</dbReference>
<dbReference type="InterPro" id="IPR034627">
    <property type="entry name" value="Irc6"/>
</dbReference>
<proteinExistence type="predicted"/>
<sequence>MSGTKVPEVENPRRILAVSLESSSEHLARVVKDLSGTAPTPSPTLSGVTHILPLSTPYYTASLPVWLDLIEDPEDWSSTFLSPEAKEVLDVLGGLIVVFEIPTTGSPDAAEALIREVGRVVREGLGGWEWDGVVVAVGLGSDESGDWEDRCAGGGMELVVVSGGEAEGARNEFGEKVGIARVMEALQANDWTGVPDEEEEPDLYPDSDSDFGLGDPGDFEGLRQAILEASLEREGWGAAGDEDEKEEGGPGEGGSTKTAEGRGAGSRQDRDEKGEEDIGDEDVRKMEAMMSKLLAARELGEGMPEGERRRMARRAVGEVMKEL</sequence>
<feature type="region of interest" description="Disordered" evidence="1">
    <location>
        <begin position="234"/>
        <end position="284"/>
    </location>
</feature>
<accession>A0AAE8SZM4</accession>
<evidence type="ECO:0000313" key="2">
    <source>
        <dbReference type="EMBL" id="SPO06958.1"/>
    </source>
</evidence>
<dbReference type="GO" id="GO:0016192">
    <property type="term" value="P:vesicle-mediated transport"/>
    <property type="evidence" value="ECO:0007669"/>
    <property type="project" value="InterPro"/>
</dbReference>
<dbReference type="PANTHER" id="PTHR28043:SF1">
    <property type="entry name" value="INCREASED RECOMBINATION CENTERS PROTEIN 6"/>
    <property type="match status" value="1"/>
</dbReference>
<feature type="compositionally biased region" description="Acidic residues" evidence="1">
    <location>
        <begin position="195"/>
        <end position="209"/>
    </location>
</feature>
<evidence type="ECO:0000313" key="3">
    <source>
        <dbReference type="Proteomes" id="UP001187682"/>
    </source>
</evidence>
<organism evidence="2 3">
    <name type="scientific">Cephalotrichum gorgonifer</name>
    <dbReference type="NCBI Taxonomy" id="2041049"/>
    <lineage>
        <taxon>Eukaryota</taxon>
        <taxon>Fungi</taxon>
        <taxon>Dikarya</taxon>
        <taxon>Ascomycota</taxon>
        <taxon>Pezizomycotina</taxon>
        <taxon>Sordariomycetes</taxon>
        <taxon>Hypocreomycetidae</taxon>
        <taxon>Microascales</taxon>
        <taxon>Microascaceae</taxon>
        <taxon>Cephalotrichum</taxon>
    </lineage>
</organism>
<dbReference type="Gene3D" id="3.40.50.11960">
    <property type="match status" value="1"/>
</dbReference>
<gene>
    <name evidence="2" type="ORF">DNG_09652</name>
</gene>
<dbReference type="EMBL" id="ONZQ02000017">
    <property type="protein sequence ID" value="SPO06958.1"/>
    <property type="molecule type" value="Genomic_DNA"/>
</dbReference>
<reference evidence="2" key="1">
    <citation type="submission" date="2018-03" db="EMBL/GenBank/DDBJ databases">
        <authorList>
            <person name="Guldener U."/>
        </authorList>
    </citation>
    <scope>NUCLEOTIDE SEQUENCE</scope>
</reference>
<evidence type="ECO:0008006" key="4">
    <source>
        <dbReference type="Google" id="ProtNLM"/>
    </source>
</evidence>
<dbReference type="Pfam" id="PF10199">
    <property type="entry name" value="Adaptin_binding"/>
    <property type="match status" value="1"/>
</dbReference>
<name>A0AAE8SZM4_9PEZI</name>
<feature type="region of interest" description="Disordered" evidence="1">
    <location>
        <begin position="190"/>
        <end position="219"/>
    </location>
</feature>
<keyword evidence="3" id="KW-1185">Reference proteome</keyword>
<dbReference type="GO" id="GO:0030674">
    <property type="term" value="F:protein-macromolecule adaptor activity"/>
    <property type="evidence" value="ECO:0007669"/>
    <property type="project" value="TreeGrafter"/>
</dbReference>
<comment type="caution">
    <text evidence="2">The sequence shown here is derived from an EMBL/GenBank/DDBJ whole genome shotgun (WGS) entry which is preliminary data.</text>
</comment>
<dbReference type="AlphaFoldDB" id="A0AAE8SZM4"/>
<dbReference type="PANTHER" id="PTHR28043">
    <property type="entry name" value="INCREASED RECOMBINATION CENTERS PROTEIN 6"/>
    <property type="match status" value="1"/>
</dbReference>
<evidence type="ECO:0000256" key="1">
    <source>
        <dbReference type="SAM" id="MobiDB-lite"/>
    </source>
</evidence>
<protein>
    <recommendedName>
        <fullName evidence="4">Increased recombination centers protein 6</fullName>
    </recommendedName>
</protein>